<feature type="region of interest" description="Disordered" evidence="1">
    <location>
        <begin position="22"/>
        <end position="45"/>
    </location>
</feature>
<evidence type="ECO:0000256" key="1">
    <source>
        <dbReference type="SAM" id="MobiDB-lite"/>
    </source>
</evidence>
<dbReference type="AlphaFoldDB" id="A0A383WN40"/>
<feature type="compositionally biased region" description="Low complexity" evidence="1">
    <location>
        <begin position="158"/>
        <end position="174"/>
    </location>
</feature>
<feature type="region of interest" description="Disordered" evidence="1">
    <location>
        <begin position="140"/>
        <end position="202"/>
    </location>
</feature>
<sequence length="202" mass="21726">MPAKGSTVREVEQWRQHLDGAQASCKLNRPLSPGGQPSPRVHSRCMSAEPAAQPSCGICCGVRPCSPSHVHRMLRGRDSPVRSALQDCWMDAARQVKQDAAEAAVRPKAASPSRLDQDTLLATLEALDQAAERLRTKLAHAAPSHGATATATADPTHVSQRAAASRVRSSSTGSHMHRSSQQLQHPRASARTPSPGRRHWIP</sequence>
<organism evidence="2 3">
    <name type="scientific">Tetradesmus obliquus</name>
    <name type="common">Green alga</name>
    <name type="synonym">Acutodesmus obliquus</name>
    <dbReference type="NCBI Taxonomy" id="3088"/>
    <lineage>
        <taxon>Eukaryota</taxon>
        <taxon>Viridiplantae</taxon>
        <taxon>Chlorophyta</taxon>
        <taxon>core chlorophytes</taxon>
        <taxon>Chlorophyceae</taxon>
        <taxon>CS clade</taxon>
        <taxon>Sphaeropleales</taxon>
        <taxon>Scenedesmaceae</taxon>
        <taxon>Tetradesmus</taxon>
    </lineage>
</organism>
<evidence type="ECO:0000313" key="2">
    <source>
        <dbReference type="EMBL" id="SZX78632.1"/>
    </source>
</evidence>
<proteinExistence type="predicted"/>
<gene>
    <name evidence="2" type="ORF">BQ4739_LOCUS18953</name>
</gene>
<reference evidence="2 3" key="1">
    <citation type="submission" date="2016-10" db="EMBL/GenBank/DDBJ databases">
        <authorList>
            <person name="Cai Z."/>
        </authorList>
    </citation>
    <scope>NUCLEOTIDE SEQUENCE [LARGE SCALE GENOMIC DNA]</scope>
</reference>
<accession>A0A383WN40</accession>
<dbReference type="EMBL" id="FNXT01001326">
    <property type="protein sequence ID" value="SZX78632.1"/>
    <property type="molecule type" value="Genomic_DNA"/>
</dbReference>
<keyword evidence="3" id="KW-1185">Reference proteome</keyword>
<dbReference type="Proteomes" id="UP000256970">
    <property type="component" value="Unassembled WGS sequence"/>
</dbReference>
<evidence type="ECO:0000313" key="3">
    <source>
        <dbReference type="Proteomes" id="UP000256970"/>
    </source>
</evidence>
<name>A0A383WN40_TETOB</name>
<protein>
    <submittedName>
        <fullName evidence="2">Uncharacterized protein</fullName>
    </submittedName>
</protein>